<dbReference type="Pfam" id="PF08751">
    <property type="entry name" value="TrwC"/>
    <property type="match status" value="1"/>
</dbReference>
<dbReference type="RefSeq" id="WP_149608363.1">
    <property type="nucleotide sequence ID" value="NZ_VTZD01000049.1"/>
</dbReference>
<dbReference type="Proteomes" id="UP000323297">
    <property type="component" value="Unassembled WGS sequence"/>
</dbReference>
<dbReference type="InterPro" id="IPR014059">
    <property type="entry name" value="TraI/TrwC_relax"/>
</dbReference>
<dbReference type="EMBL" id="VTZD01000049">
    <property type="protein sequence ID" value="KAA1140518.1"/>
    <property type="molecule type" value="Genomic_DNA"/>
</dbReference>
<protein>
    <submittedName>
        <fullName evidence="3">Relaxase domain-containing protein</fullName>
    </submittedName>
</protein>
<comment type="caution">
    <text evidence="3">The sequence shown here is derived from an EMBL/GenBank/DDBJ whole genome shotgun (WGS) entry which is preliminary data.</text>
</comment>
<accession>A0A5B0SRA6</accession>
<reference evidence="3 4" key="1">
    <citation type="submission" date="2019-08" db="EMBL/GenBank/DDBJ databases">
        <title>Draft genome sequence of Citrobacter portucalensis strain isolated from green turtle.</title>
        <authorList>
            <person name="Fernandes M.R."/>
            <person name="Sellera F.P."/>
            <person name="Goldeberg D.W."/>
            <person name="Costa D.C."/>
            <person name="Lincopan N."/>
        </authorList>
    </citation>
    <scope>NUCLEOTIDE SEQUENCE [LARGE SCALE GENOMIC DNA]</scope>
    <source>
        <strain evidence="3 4">TV06</strain>
    </source>
</reference>
<dbReference type="SUPFAM" id="SSF52540">
    <property type="entry name" value="P-loop containing nucleoside triphosphate hydrolases"/>
    <property type="match status" value="2"/>
</dbReference>
<dbReference type="NCBIfam" id="TIGR02686">
    <property type="entry name" value="relax_trwC"/>
    <property type="match status" value="1"/>
</dbReference>
<evidence type="ECO:0000313" key="4">
    <source>
        <dbReference type="Proteomes" id="UP000323297"/>
    </source>
</evidence>
<dbReference type="SUPFAM" id="SSF55464">
    <property type="entry name" value="Origin of replication-binding domain, RBD-like"/>
    <property type="match status" value="1"/>
</dbReference>
<evidence type="ECO:0000256" key="1">
    <source>
        <dbReference type="SAM" id="MobiDB-lite"/>
    </source>
</evidence>
<name>A0A5B0SRA6_9ENTR</name>
<dbReference type="CDD" id="cd17933">
    <property type="entry name" value="DEXSc_RecD-like"/>
    <property type="match status" value="1"/>
</dbReference>
<dbReference type="Gene3D" id="3.40.50.300">
    <property type="entry name" value="P-loop containing nucleotide triphosphate hydrolases"/>
    <property type="match status" value="2"/>
</dbReference>
<evidence type="ECO:0000259" key="2">
    <source>
        <dbReference type="Pfam" id="PF08751"/>
    </source>
</evidence>
<sequence length="1669" mass="186561">MLSVAKVENTKKAGVYYNSPDKYYDKDSGENGSAWGGKGAELLGLNGNVSPEDFVRLLEGRINAETQLGKLGAGGVIEHVPAWDFTLSAPKSVSVLALVGGDKRLIAAHIESCKEAMAFVEREYAFTRVSNNGNTEYSKVDNLLYASYVHTESRKHDPQLHSHNVVMNAVMDSTGQWRSLETKKMFEAQLAIGMAYRSIFAKKAVRLGYDIEMRDEKEADNKNGFWDIKGVPEILMDAFSKRRAQVLENANQYGLFDAKSMEKAALFSRDTKTEVPYEDLKEIWDSTVAEHGVNLSEVIERSIERQKPTGEKSLSESMSEGKNGPQQHTGALELSSVTVPRSTLEDELARPDDLLSPSNDTNLYHSDIEQAQQPHATGIDSLDNKTAAATEKMVRQYLDAYDFNDQEVRDLVRDVRLAYRVKAADEAVFGHKEVTLEAMRLTLGRANLTDIEQVLRAMINTGELLPRHSRIGDGQMAFTTPAAFEKERSMVFSMLSGKQTRPALGDSEGISAWINQFEAEKSLQFGAPFSFSMDQRQAIVDAANSQDLVSAIQGYAGTGKTTLLQCLIGYGESKGFKFIGLAPTGSATETLSQETGITASTVDSFLFRRMKGTVSSREVWLVDEASLVGANNMYALVKEAERSGAKMLLLGDEKQMESVDWGRPFSVLQGFKMQTSEVKTIIRQKNENLRQAVYDSIAGDHSGAFSRLKNSVFNKDKHSIFNDYLNLSEAERNNTLVIIPDNEGRYEFNENVHQERVMRGELPANEITIRGLQSANLNEAERTDQRYYLLGHLIEFQQDYAGFSKGEFWEVKGVKDGKLLVSRNGIEMPFDPSGISGNSKFAVDVFKEKPVTLSENEKIIFTKSRKELGVKNGDEYTLKHIDPISKTFILANEDGKSITLESGNLHSISHNYALTAYKAQGKTVDRVMALIESWRRNLVNERSFYVALSRARLDARLYVDNVGKVVDALYEHEANKTTALTGFSVGDMKRGAAQLESGRTDTSQLYADITQATEKLALKYGVFSHTALLTETLKNTLGTYDIRDAEKAIYNLRQRGDIGLSYVNHDKPNRENFYTLPQNIRHETQIVRHMLQGKDRYAAIAGKSLIERYLAAREDKVRTGLAEPVSAATKSALTTIMTSRDEAVLITGSDLSGHREVMRELGKDIARERGYRIKGFSTTAEGVKQLREHIKFSSNIYQHLDTMEQRISERQTTKTGKELWVVENVSQMGAENVIRLQQAARYVGARVIMVADRQENALAWGNMPSLLTEQGITNIDFDLANRSLNPAINQVSDKMTQGKIEEALNHLSPMVSEISDPHNPNNDRKIRLNVLAETWLNLSPHDREKTAVIIPDYFSRNKVDVEIRKGLQKEGGLTGTALDTDFYRNANLDPFEKKSATNYKAGQVLMFESQRPGIEKGAYYSVEAIDKAGNMLKLRSVADGSRVNINAADIAGSRNNSVQVFHVDNKQVQKGEKLRFTRSVPAEKLEAGDGKSVPSKSQGVVESITGTTLNVRLANNRLISVDTEKWRHMEWGYTYNMFNIKDKQFDNVVTVMESWKKNFATQESLHNALTKTGVNLRIITDDKAKLFANLRTTPGFRQTALQDRKVSISKNDMDKFDKQFGTGLSFGSRTLMKLEAAVDKAVTSTIDRAIQKSKVVEQKINQFTRQKTL</sequence>
<dbReference type="CDD" id="cd18809">
    <property type="entry name" value="SF1_C_RecD"/>
    <property type="match status" value="1"/>
</dbReference>
<feature type="compositionally biased region" description="Polar residues" evidence="1">
    <location>
        <begin position="315"/>
        <end position="335"/>
    </location>
</feature>
<dbReference type="NCBIfam" id="NF041492">
    <property type="entry name" value="MobF"/>
    <property type="match status" value="1"/>
</dbReference>
<feature type="region of interest" description="Disordered" evidence="1">
    <location>
        <begin position="299"/>
        <end position="335"/>
    </location>
</feature>
<proteinExistence type="predicted"/>
<evidence type="ECO:0000313" key="3">
    <source>
        <dbReference type="EMBL" id="KAA1140518.1"/>
    </source>
</evidence>
<dbReference type="InterPro" id="IPR027417">
    <property type="entry name" value="P-loop_NTPase"/>
</dbReference>
<dbReference type="Pfam" id="PF13604">
    <property type="entry name" value="AAA_30"/>
    <property type="match status" value="2"/>
</dbReference>
<gene>
    <name evidence="3" type="ORF">D3H66_24605</name>
</gene>
<feature type="compositionally biased region" description="Basic and acidic residues" evidence="1">
    <location>
        <begin position="299"/>
        <end position="314"/>
    </location>
</feature>
<organism evidence="3 4">
    <name type="scientific">Citrobacter portucalensis</name>
    <dbReference type="NCBI Taxonomy" id="1639133"/>
    <lineage>
        <taxon>Bacteria</taxon>
        <taxon>Pseudomonadati</taxon>
        <taxon>Pseudomonadota</taxon>
        <taxon>Gammaproteobacteria</taxon>
        <taxon>Enterobacterales</taxon>
        <taxon>Enterobacteriaceae</taxon>
        <taxon>Citrobacter</taxon>
        <taxon>Citrobacter freundii complex</taxon>
    </lineage>
</organism>
<feature type="domain" description="TrwC relaxase" evidence="2">
    <location>
        <begin position="16"/>
        <end position="290"/>
    </location>
</feature>
<dbReference type="InterPro" id="IPR014862">
    <property type="entry name" value="TrwC"/>
</dbReference>